<dbReference type="Pfam" id="PF00440">
    <property type="entry name" value="TetR_N"/>
    <property type="match status" value="1"/>
</dbReference>
<evidence type="ECO:0000259" key="6">
    <source>
        <dbReference type="PROSITE" id="PS50977"/>
    </source>
</evidence>
<comment type="caution">
    <text evidence="7">The sequence shown here is derived from an EMBL/GenBank/DDBJ whole genome shotgun (WGS) entry which is preliminary data.</text>
</comment>
<dbReference type="PROSITE" id="PS50977">
    <property type="entry name" value="HTH_TETR_2"/>
    <property type="match status" value="1"/>
</dbReference>
<keyword evidence="3 5" id="KW-0238">DNA-binding</keyword>
<evidence type="ECO:0000256" key="3">
    <source>
        <dbReference type="ARBA" id="ARBA00023125"/>
    </source>
</evidence>
<evidence type="ECO:0000256" key="5">
    <source>
        <dbReference type="PROSITE-ProRule" id="PRU00335"/>
    </source>
</evidence>
<evidence type="ECO:0000313" key="7">
    <source>
        <dbReference type="EMBL" id="GAA5092262.1"/>
    </source>
</evidence>
<evidence type="ECO:0000313" key="8">
    <source>
        <dbReference type="Proteomes" id="UP001501407"/>
    </source>
</evidence>
<gene>
    <name evidence="7" type="ORF">GCM10025760_20660</name>
</gene>
<keyword evidence="2" id="KW-0805">Transcription regulation</keyword>
<dbReference type="PANTHER" id="PTHR30055">
    <property type="entry name" value="HTH-TYPE TRANSCRIPTIONAL REGULATOR RUTR"/>
    <property type="match status" value="1"/>
</dbReference>
<name>A0ABP9MB27_9MICO</name>
<dbReference type="Gene3D" id="1.10.357.10">
    <property type="entry name" value="Tetracycline Repressor, domain 2"/>
    <property type="match status" value="1"/>
</dbReference>
<proteinExistence type="predicted"/>
<dbReference type="PRINTS" id="PR00455">
    <property type="entry name" value="HTHTETR"/>
</dbReference>
<dbReference type="InterPro" id="IPR036271">
    <property type="entry name" value="Tet_transcr_reg_TetR-rel_C_sf"/>
</dbReference>
<dbReference type="SUPFAM" id="SSF46689">
    <property type="entry name" value="Homeodomain-like"/>
    <property type="match status" value="1"/>
</dbReference>
<evidence type="ECO:0000256" key="4">
    <source>
        <dbReference type="ARBA" id="ARBA00023163"/>
    </source>
</evidence>
<dbReference type="SUPFAM" id="SSF48498">
    <property type="entry name" value="Tetracyclin repressor-like, C-terminal domain"/>
    <property type="match status" value="1"/>
</dbReference>
<dbReference type="Proteomes" id="UP001501407">
    <property type="component" value="Unassembled WGS sequence"/>
</dbReference>
<keyword evidence="4" id="KW-0804">Transcription</keyword>
<dbReference type="Pfam" id="PF17932">
    <property type="entry name" value="TetR_C_24"/>
    <property type="match status" value="1"/>
</dbReference>
<accession>A0ABP9MB27</accession>
<sequence length="192" mass="21857">MSGDARRAQIREVAADLFDRSGYRDTSMDRIAEEVGIKKASLYYYFPSKDRLLIEMHDEMIELIIASHEARMNAGTATASELLRGMMTDIISLQETHPGSLRVFFEHFKEIPEPERARVMERRAVYEGYLREQLQRGMDGGEFKPLDIRFATFAILGMANWSYQWFRPGGTATAEQVAAAFWSMLSEGIAAT</sequence>
<dbReference type="InterPro" id="IPR009057">
    <property type="entry name" value="Homeodomain-like_sf"/>
</dbReference>
<organism evidence="7 8">
    <name type="scientific">Microbacterium yannicii</name>
    <dbReference type="NCBI Taxonomy" id="671622"/>
    <lineage>
        <taxon>Bacteria</taxon>
        <taxon>Bacillati</taxon>
        <taxon>Actinomycetota</taxon>
        <taxon>Actinomycetes</taxon>
        <taxon>Micrococcales</taxon>
        <taxon>Microbacteriaceae</taxon>
        <taxon>Microbacterium</taxon>
    </lineage>
</organism>
<feature type="DNA-binding region" description="H-T-H motif" evidence="5">
    <location>
        <begin position="27"/>
        <end position="46"/>
    </location>
</feature>
<evidence type="ECO:0000256" key="2">
    <source>
        <dbReference type="ARBA" id="ARBA00023015"/>
    </source>
</evidence>
<keyword evidence="1" id="KW-0678">Repressor</keyword>
<keyword evidence="8" id="KW-1185">Reference proteome</keyword>
<feature type="domain" description="HTH tetR-type" evidence="6">
    <location>
        <begin position="4"/>
        <end position="64"/>
    </location>
</feature>
<reference evidence="8" key="1">
    <citation type="journal article" date="2019" name="Int. J. Syst. Evol. Microbiol.">
        <title>The Global Catalogue of Microorganisms (GCM) 10K type strain sequencing project: providing services to taxonomists for standard genome sequencing and annotation.</title>
        <authorList>
            <consortium name="The Broad Institute Genomics Platform"/>
            <consortium name="The Broad Institute Genome Sequencing Center for Infectious Disease"/>
            <person name="Wu L."/>
            <person name="Ma J."/>
        </authorList>
    </citation>
    <scope>NUCLEOTIDE SEQUENCE [LARGE SCALE GENOMIC DNA]</scope>
    <source>
        <strain evidence="8">JCM 18959</strain>
    </source>
</reference>
<dbReference type="InterPro" id="IPR041490">
    <property type="entry name" value="KstR2_TetR_C"/>
</dbReference>
<dbReference type="InterPro" id="IPR050109">
    <property type="entry name" value="HTH-type_TetR-like_transc_reg"/>
</dbReference>
<evidence type="ECO:0000256" key="1">
    <source>
        <dbReference type="ARBA" id="ARBA00022491"/>
    </source>
</evidence>
<dbReference type="PANTHER" id="PTHR30055:SF175">
    <property type="entry name" value="HTH-TYPE TRANSCRIPTIONAL REPRESSOR KSTR2"/>
    <property type="match status" value="1"/>
</dbReference>
<protein>
    <submittedName>
        <fullName evidence="7">TetR/AcrR family transcriptional regulator</fullName>
    </submittedName>
</protein>
<dbReference type="EMBL" id="BAABKZ010000002">
    <property type="protein sequence ID" value="GAA5092262.1"/>
    <property type="molecule type" value="Genomic_DNA"/>
</dbReference>
<dbReference type="Gene3D" id="1.10.10.60">
    <property type="entry name" value="Homeodomain-like"/>
    <property type="match status" value="1"/>
</dbReference>
<dbReference type="InterPro" id="IPR001647">
    <property type="entry name" value="HTH_TetR"/>
</dbReference>